<dbReference type="Gene3D" id="2.170.270.10">
    <property type="entry name" value="SET domain"/>
    <property type="match status" value="1"/>
</dbReference>
<dbReference type="PANTHER" id="PTHR47436:SF1">
    <property type="entry name" value="SET DOMAIN-CONTAINING PROTEIN"/>
    <property type="match status" value="1"/>
</dbReference>
<comment type="caution">
    <text evidence="2">The sequence shown here is derived from an EMBL/GenBank/DDBJ whole genome shotgun (WGS) entry which is preliminary data.</text>
</comment>
<reference evidence="2" key="1">
    <citation type="submission" date="2021-01" db="EMBL/GenBank/DDBJ databases">
        <title>Adiantum capillus-veneris genome.</title>
        <authorList>
            <person name="Fang Y."/>
            <person name="Liao Q."/>
        </authorList>
    </citation>
    <scope>NUCLEOTIDE SEQUENCE</scope>
    <source>
        <strain evidence="2">H3</strain>
        <tissue evidence="2">Leaf</tissue>
    </source>
</reference>
<accession>A0A9D4USN4</accession>
<proteinExistence type="predicted"/>
<dbReference type="Proteomes" id="UP000886520">
    <property type="component" value="Chromosome 11"/>
</dbReference>
<dbReference type="InterPro" id="IPR044237">
    <property type="entry name" value="ATXR2-like"/>
</dbReference>
<dbReference type="Pfam" id="PF00856">
    <property type="entry name" value="SET"/>
    <property type="match status" value="1"/>
</dbReference>
<organism evidence="2 3">
    <name type="scientific">Adiantum capillus-veneris</name>
    <name type="common">Maidenhair fern</name>
    <dbReference type="NCBI Taxonomy" id="13818"/>
    <lineage>
        <taxon>Eukaryota</taxon>
        <taxon>Viridiplantae</taxon>
        <taxon>Streptophyta</taxon>
        <taxon>Embryophyta</taxon>
        <taxon>Tracheophyta</taxon>
        <taxon>Polypodiopsida</taxon>
        <taxon>Polypodiidae</taxon>
        <taxon>Polypodiales</taxon>
        <taxon>Pteridineae</taxon>
        <taxon>Pteridaceae</taxon>
        <taxon>Vittarioideae</taxon>
        <taxon>Adiantum</taxon>
    </lineage>
</organism>
<dbReference type="PANTHER" id="PTHR47436">
    <property type="entry name" value="HISTONE-LYSINE N-METHYLTRANSFERASE ATXR2"/>
    <property type="match status" value="1"/>
</dbReference>
<evidence type="ECO:0000313" key="3">
    <source>
        <dbReference type="Proteomes" id="UP000886520"/>
    </source>
</evidence>
<feature type="domain" description="SET" evidence="1">
    <location>
        <begin position="44"/>
        <end position="452"/>
    </location>
</feature>
<dbReference type="PROSITE" id="PS50280">
    <property type="entry name" value="SET"/>
    <property type="match status" value="1"/>
</dbReference>
<dbReference type="EMBL" id="JABFUD020000011">
    <property type="protein sequence ID" value="KAI5073096.1"/>
    <property type="molecule type" value="Genomic_DNA"/>
</dbReference>
<evidence type="ECO:0000259" key="1">
    <source>
        <dbReference type="PROSITE" id="PS50280"/>
    </source>
</evidence>
<dbReference type="GO" id="GO:0008168">
    <property type="term" value="F:methyltransferase activity"/>
    <property type="evidence" value="ECO:0007669"/>
    <property type="project" value="InterPro"/>
</dbReference>
<protein>
    <recommendedName>
        <fullName evidence="1">SET domain-containing protein</fullName>
    </recommendedName>
</protein>
<dbReference type="InterPro" id="IPR046341">
    <property type="entry name" value="SET_dom_sf"/>
</dbReference>
<dbReference type="SUPFAM" id="SSF82199">
    <property type="entry name" value="SET domain"/>
    <property type="match status" value="1"/>
</dbReference>
<dbReference type="CDD" id="cd20071">
    <property type="entry name" value="SET_SMYD"/>
    <property type="match status" value="1"/>
</dbReference>
<gene>
    <name evidence="2" type="ORF">GOP47_0011109</name>
</gene>
<dbReference type="OrthoDB" id="5945798at2759"/>
<name>A0A9D4USN4_ADICA</name>
<keyword evidence="3" id="KW-1185">Reference proteome</keyword>
<evidence type="ECO:0000313" key="2">
    <source>
        <dbReference type="EMBL" id="KAI5073096.1"/>
    </source>
</evidence>
<sequence>MTPVPGHEAIDEMHAVTVARLLVEPTPETTRVYYAKLLEAQNHSGVVVRYIDSSIGKGVFATKNYDVDELVLKEHMLVGAQHSQNKADAFVCSFCFRFIGSIELQIGRRLLSAENEGRELSVEGKEGYLGPTSSCCHDSKAAKCLEKDGEYIRGLSSDAAEALLNSSLRLPFTELFTFSPVISCMGGCEDEFYCSEVCAKAAWDSHHSLLCTGPGSLCKDKDSLVKFIDHANESNDIFLVAAKVVSSTLLKALKLKQAEFSSHLPTTYSAEDSTRELLQAWQPFSMGFKRLWWNSVALPPDLGPNDEVDFRNQLKELASQSLKLLKGAIFHAEYAALFSLQVYGHIIGMFELNNLDLVVASPVEDYFIYIDELPMVQKMEAETITRPLLDALGDDYNTPCQGTAFFPIQSCLNHSCLPNMKAFKRDEDTDGQAVLLATRQIQVGEELTISYIDEDASWEERKAMLEDYGFLCDCQKCAEKS</sequence>
<dbReference type="InterPro" id="IPR001214">
    <property type="entry name" value="SET_dom"/>
</dbReference>
<dbReference type="AlphaFoldDB" id="A0A9D4USN4"/>